<feature type="compositionally biased region" description="Low complexity" evidence="2">
    <location>
        <begin position="95"/>
        <end position="105"/>
    </location>
</feature>
<keyword evidence="1" id="KW-0175">Coiled coil</keyword>
<dbReference type="Proteomes" id="UP000007800">
    <property type="component" value="Unassembled WGS sequence"/>
</dbReference>
<reference evidence="3 4" key="1">
    <citation type="submission" date="2008-07" db="EMBL/GenBank/DDBJ databases">
        <authorList>
            <person name="El-Sayed N."/>
            <person name="Caler E."/>
            <person name="Inman J."/>
            <person name="Amedeo P."/>
            <person name="Hass B."/>
            <person name="Wortman J."/>
        </authorList>
    </citation>
    <scope>NUCLEOTIDE SEQUENCE [LARGE SCALE GENOMIC DNA]</scope>
    <source>
        <strain evidence="4">ATCC 50983 / TXsc</strain>
    </source>
</reference>
<dbReference type="AlphaFoldDB" id="C5KSK3"/>
<feature type="coiled-coil region" evidence="1">
    <location>
        <begin position="14"/>
        <end position="48"/>
    </location>
</feature>
<dbReference type="InParanoid" id="C5KSK3"/>
<proteinExistence type="predicted"/>
<name>C5KSK3_PERM5</name>
<organism evidence="4">
    <name type="scientific">Perkinsus marinus (strain ATCC 50983 / TXsc)</name>
    <dbReference type="NCBI Taxonomy" id="423536"/>
    <lineage>
        <taxon>Eukaryota</taxon>
        <taxon>Sar</taxon>
        <taxon>Alveolata</taxon>
        <taxon>Perkinsozoa</taxon>
        <taxon>Perkinsea</taxon>
        <taxon>Perkinsida</taxon>
        <taxon>Perkinsidae</taxon>
        <taxon>Perkinsus</taxon>
    </lineage>
</organism>
<keyword evidence="4" id="KW-1185">Reference proteome</keyword>
<dbReference type="RefSeq" id="XP_002780757.1">
    <property type="nucleotide sequence ID" value="XM_002780711.1"/>
</dbReference>
<evidence type="ECO:0000256" key="1">
    <source>
        <dbReference type="SAM" id="Coils"/>
    </source>
</evidence>
<feature type="compositionally biased region" description="Basic and acidic residues" evidence="2">
    <location>
        <begin position="106"/>
        <end position="118"/>
    </location>
</feature>
<dbReference type="EMBL" id="GG676046">
    <property type="protein sequence ID" value="EER12552.1"/>
    <property type="molecule type" value="Genomic_DNA"/>
</dbReference>
<evidence type="ECO:0000313" key="3">
    <source>
        <dbReference type="EMBL" id="EER12552.1"/>
    </source>
</evidence>
<evidence type="ECO:0000313" key="4">
    <source>
        <dbReference type="Proteomes" id="UP000007800"/>
    </source>
</evidence>
<dbReference type="GeneID" id="9058256"/>
<protein>
    <submittedName>
        <fullName evidence="3">Uncharacterized protein</fullName>
    </submittedName>
</protein>
<feature type="region of interest" description="Disordered" evidence="2">
    <location>
        <begin position="95"/>
        <end position="148"/>
    </location>
</feature>
<feature type="compositionally biased region" description="Polar residues" evidence="2">
    <location>
        <begin position="130"/>
        <end position="143"/>
    </location>
</feature>
<gene>
    <name evidence="3" type="ORF">Pmar_PMAR027693</name>
</gene>
<sequence>MSLIDISRDVAALRELTIQEFTKLNREVKELKSKVTTLQRQLHKQSALNHGGLVASPEHDDKTILYTLSTLALDEAVEDAVASDRTEDTLEALSMETSLEGSTETTEPHCEGGKEAEGSKGLVVGRTPKKSVSSSAAGAQPTSTKKRRRLEVDTSYLVETDLTVKHDGKILCDLYRFSLWPKGMLSSQLRQQLKKVPCIRELLAKGDLSIQGISKEGHSIDLDGVITANDGDTPNMQCGGRLTYLHKISVDDTLMAIVYTNFTTGN</sequence>
<evidence type="ECO:0000256" key="2">
    <source>
        <dbReference type="SAM" id="MobiDB-lite"/>
    </source>
</evidence>
<accession>C5KSK3</accession>